<keyword evidence="3" id="KW-1185">Reference proteome</keyword>
<dbReference type="AlphaFoldDB" id="A0A9X4BG89"/>
<evidence type="ECO:0000313" key="2">
    <source>
        <dbReference type="EMBL" id="MDC8012420.1"/>
    </source>
</evidence>
<feature type="domain" description="VOC" evidence="1">
    <location>
        <begin position="5"/>
        <end position="128"/>
    </location>
</feature>
<protein>
    <submittedName>
        <fullName evidence="2">Glyoxalase/bleomycin resistance/dioxygenase family protein</fullName>
    </submittedName>
</protein>
<dbReference type="EMBL" id="JAOVZO020000009">
    <property type="protein sequence ID" value="MDC8012420.1"/>
    <property type="molecule type" value="Genomic_DNA"/>
</dbReference>
<name>A0A9X4BG89_9GAMM</name>
<dbReference type="Gene3D" id="3.10.180.10">
    <property type="entry name" value="2,3-Dihydroxybiphenyl 1,2-Dioxygenase, domain 1"/>
    <property type="match status" value="1"/>
</dbReference>
<organism evidence="2 3">
    <name type="scientific">Tahibacter soli</name>
    <dbReference type="NCBI Taxonomy" id="2983605"/>
    <lineage>
        <taxon>Bacteria</taxon>
        <taxon>Pseudomonadati</taxon>
        <taxon>Pseudomonadota</taxon>
        <taxon>Gammaproteobacteria</taxon>
        <taxon>Lysobacterales</taxon>
        <taxon>Rhodanobacteraceae</taxon>
        <taxon>Tahibacter</taxon>
    </lineage>
</organism>
<dbReference type="Proteomes" id="UP001139971">
    <property type="component" value="Unassembled WGS sequence"/>
</dbReference>
<dbReference type="SUPFAM" id="SSF54593">
    <property type="entry name" value="Glyoxalase/Bleomycin resistance protein/Dihydroxybiphenyl dioxygenase"/>
    <property type="match status" value="1"/>
</dbReference>
<accession>A0A9X4BG89</accession>
<dbReference type="InterPro" id="IPR037523">
    <property type="entry name" value="VOC_core"/>
</dbReference>
<dbReference type="InterPro" id="IPR029068">
    <property type="entry name" value="Glyas_Bleomycin-R_OHBP_Dase"/>
</dbReference>
<evidence type="ECO:0000313" key="3">
    <source>
        <dbReference type="Proteomes" id="UP001139971"/>
    </source>
</evidence>
<dbReference type="InterPro" id="IPR004360">
    <property type="entry name" value="Glyas_Fos-R_dOase_dom"/>
</dbReference>
<reference evidence="2" key="1">
    <citation type="submission" date="2023-02" db="EMBL/GenBank/DDBJ databases">
        <title>Tahibacter soli sp. nov. isolated from soil.</title>
        <authorList>
            <person name="Baek J.H."/>
            <person name="Lee J.K."/>
            <person name="Choi D.G."/>
            <person name="Jeon C.O."/>
        </authorList>
    </citation>
    <scope>NUCLEOTIDE SEQUENCE</scope>
    <source>
        <strain evidence="2">BL</strain>
    </source>
</reference>
<dbReference type="PROSITE" id="PS51819">
    <property type="entry name" value="VOC"/>
    <property type="match status" value="1"/>
</dbReference>
<proteinExistence type="predicted"/>
<evidence type="ECO:0000259" key="1">
    <source>
        <dbReference type="PROSITE" id="PS51819"/>
    </source>
</evidence>
<dbReference type="RefSeq" id="WP_263542098.1">
    <property type="nucleotide sequence ID" value="NZ_JAOVZO020000009.1"/>
</dbReference>
<sequence length="130" mass="13965">MIDAALNGAVVFAKNVDRLTAFYRDAMSLAVTHEEPGLAVLEGNGVQLVLHAIPPHIADTFEIADPPVAREDTAIKLFFRVADFDAARTAAAAHGGRFDPPEREWGARGFRACEGVDPEGNVVQIRTPAD</sequence>
<comment type="caution">
    <text evidence="2">The sequence shown here is derived from an EMBL/GenBank/DDBJ whole genome shotgun (WGS) entry which is preliminary data.</text>
</comment>
<gene>
    <name evidence="2" type="ORF">OD750_007660</name>
</gene>
<dbReference type="Pfam" id="PF00903">
    <property type="entry name" value="Glyoxalase"/>
    <property type="match status" value="1"/>
</dbReference>